<keyword evidence="7" id="KW-1185">Reference proteome</keyword>
<dbReference type="InterPro" id="IPR002611">
    <property type="entry name" value="IstB_ATP-bd"/>
</dbReference>
<dbReference type="CDD" id="cd00009">
    <property type="entry name" value="AAA"/>
    <property type="match status" value="1"/>
</dbReference>
<evidence type="ECO:0000256" key="3">
    <source>
        <dbReference type="ARBA" id="ARBA00022840"/>
    </source>
</evidence>
<evidence type="ECO:0000313" key="7">
    <source>
        <dbReference type="Proteomes" id="UP000051966"/>
    </source>
</evidence>
<protein>
    <submittedName>
        <fullName evidence="6">ATP-binding protein</fullName>
    </submittedName>
</protein>
<dbReference type="NCBIfam" id="NF038214">
    <property type="entry name" value="IS21_help_AAA"/>
    <property type="match status" value="1"/>
</dbReference>
<name>A0A0R1VM34_9LACO</name>
<dbReference type="InterPro" id="IPR027417">
    <property type="entry name" value="P-loop_NTPase"/>
</dbReference>
<evidence type="ECO:0000256" key="4">
    <source>
        <dbReference type="SAM" id="MobiDB-lite"/>
    </source>
</evidence>
<reference evidence="6 7" key="1">
    <citation type="journal article" date="2015" name="Genome Announc.">
        <title>Expanding the biotechnology potential of lactobacilli through comparative genomics of 213 strains and associated genera.</title>
        <authorList>
            <person name="Sun Z."/>
            <person name="Harris H.M."/>
            <person name="McCann A."/>
            <person name="Guo C."/>
            <person name="Argimon S."/>
            <person name="Zhang W."/>
            <person name="Yang X."/>
            <person name="Jeffery I.B."/>
            <person name="Cooney J.C."/>
            <person name="Kagawa T.F."/>
            <person name="Liu W."/>
            <person name="Song Y."/>
            <person name="Salvetti E."/>
            <person name="Wrobel A."/>
            <person name="Rasinkangas P."/>
            <person name="Parkhill J."/>
            <person name="Rea M.C."/>
            <person name="O'Sullivan O."/>
            <person name="Ritari J."/>
            <person name="Douillard F.P."/>
            <person name="Paul Ross R."/>
            <person name="Yang R."/>
            <person name="Briner A.E."/>
            <person name="Felis G.E."/>
            <person name="de Vos W.M."/>
            <person name="Barrangou R."/>
            <person name="Klaenhammer T.R."/>
            <person name="Caufield P.W."/>
            <person name="Cui Y."/>
            <person name="Zhang H."/>
            <person name="O'Toole P.W."/>
        </authorList>
    </citation>
    <scope>NUCLEOTIDE SEQUENCE [LARGE SCALE GENOMIC DNA]</scope>
    <source>
        <strain evidence="6 7">DSM 18382</strain>
    </source>
</reference>
<evidence type="ECO:0000259" key="5">
    <source>
        <dbReference type="SMART" id="SM00382"/>
    </source>
</evidence>
<feature type="region of interest" description="Disordered" evidence="4">
    <location>
        <begin position="253"/>
        <end position="276"/>
    </location>
</feature>
<dbReference type="GO" id="GO:0005524">
    <property type="term" value="F:ATP binding"/>
    <property type="evidence" value="ECO:0007669"/>
    <property type="project" value="UniProtKB-KW"/>
</dbReference>
<dbReference type="Gene3D" id="3.40.50.300">
    <property type="entry name" value="P-loop containing nucleotide triphosphate hydrolases"/>
    <property type="match status" value="1"/>
</dbReference>
<feature type="domain" description="AAA+ ATPase" evidence="5">
    <location>
        <begin position="105"/>
        <end position="238"/>
    </location>
</feature>
<dbReference type="SUPFAM" id="SSF52540">
    <property type="entry name" value="P-loop containing nucleoside triphosphate hydrolases"/>
    <property type="match status" value="1"/>
</dbReference>
<organism evidence="6 7">
    <name type="scientific">Lentilactobacillus farraginis DSM 18382 = JCM 14108</name>
    <dbReference type="NCBI Taxonomy" id="1423743"/>
    <lineage>
        <taxon>Bacteria</taxon>
        <taxon>Bacillati</taxon>
        <taxon>Bacillota</taxon>
        <taxon>Bacilli</taxon>
        <taxon>Lactobacillales</taxon>
        <taxon>Lactobacillaceae</taxon>
        <taxon>Lentilactobacillus</taxon>
    </lineage>
</organism>
<dbReference type="InterPro" id="IPR003593">
    <property type="entry name" value="AAA+_ATPase"/>
</dbReference>
<dbReference type="AlphaFoldDB" id="A0A0R1VM34"/>
<dbReference type="PANTHER" id="PTHR30050:SF4">
    <property type="entry name" value="ATP-BINDING PROTEIN RV3427C IN INSERTION SEQUENCE-RELATED"/>
    <property type="match status" value="1"/>
</dbReference>
<dbReference type="PANTHER" id="PTHR30050">
    <property type="entry name" value="CHROMOSOMAL REPLICATION INITIATOR PROTEIN DNAA"/>
    <property type="match status" value="1"/>
</dbReference>
<proteinExistence type="inferred from homology"/>
<dbReference type="Pfam" id="PF01695">
    <property type="entry name" value="IstB_IS21"/>
    <property type="match status" value="1"/>
</dbReference>
<dbReference type="EMBL" id="AZFY01000098">
    <property type="protein sequence ID" value="KRM06910.1"/>
    <property type="molecule type" value="Genomic_DNA"/>
</dbReference>
<dbReference type="PIRSF" id="PIRSF003073">
    <property type="entry name" value="DNAC_TnpB_IstB"/>
    <property type="match status" value="1"/>
</dbReference>
<keyword evidence="3 6" id="KW-0067">ATP-binding</keyword>
<evidence type="ECO:0000256" key="2">
    <source>
        <dbReference type="ARBA" id="ARBA00022741"/>
    </source>
</evidence>
<dbReference type="PATRIC" id="fig|1423743.5.peg.498"/>
<gene>
    <name evidence="6" type="ORF">FD41_GL000485</name>
</gene>
<dbReference type="GO" id="GO:0006260">
    <property type="term" value="P:DNA replication"/>
    <property type="evidence" value="ECO:0007669"/>
    <property type="project" value="TreeGrafter"/>
</dbReference>
<comment type="similarity">
    <text evidence="1">Belongs to the IS21/IS1162 putative ATP-binding protein family.</text>
</comment>
<dbReference type="InterPro" id="IPR047661">
    <property type="entry name" value="IstB"/>
</dbReference>
<sequence length="276" mass="31659">MKWSEEMANYQALYTNLRQLKLDRFAEHLGYLLDHQDEAPKSLSDALFELTTAELKYREQKKINLRIKLARFPYEKTLADFDFSYQPGISQAIIEDLGSLRFTQENQNILFIGTSGVGKTHLATAIGIEGCKQGVSTQFIRCSDLINKLQTAQVQGRSEEVLRRYARFQILIIDEIGYLPIESVGAKLFFQLIEKRYERKSTIITTNIPLSKWGTTFSDKMLANAILDRLVHHAKVIRITGRSYRMKDHLIEKKDNSGPDLSGFSSQNKERSSETL</sequence>
<dbReference type="SMART" id="SM00382">
    <property type="entry name" value="AAA"/>
    <property type="match status" value="1"/>
</dbReference>
<evidence type="ECO:0000313" key="6">
    <source>
        <dbReference type="EMBL" id="KRM06910.1"/>
    </source>
</evidence>
<keyword evidence="2" id="KW-0547">Nucleotide-binding</keyword>
<evidence type="ECO:0000256" key="1">
    <source>
        <dbReference type="ARBA" id="ARBA00008059"/>
    </source>
</evidence>
<accession>A0A0R1VM34</accession>
<dbReference type="InterPro" id="IPR028350">
    <property type="entry name" value="DNAC/IstB-like"/>
</dbReference>
<dbReference type="Proteomes" id="UP000051966">
    <property type="component" value="Unassembled WGS sequence"/>
</dbReference>
<comment type="caution">
    <text evidence="6">The sequence shown here is derived from an EMBL/GenBank/DDBJ whole genome shotgun (WGS) entry which is preliminary data.</text>
</comment>